<dbReference type="CDD" id="cd00839">
    <property type="entry name" value="MPP_PAPs"/>
    <property type="match status" value="1"/>
</dbReference>
<dbReference type="PANTHER" id="PTHR45867">
    <property type="entry name" value="PURPLE ACID PHOSPHATASE"/>
    <property type="match status" value="1"/>
</dbReference>
<organism evidence="4 5">
    <name type="scientific">Phocoena sinus</name>
    <name type="common">Vaquita</name>
    <dbReference type="NCBI Taxonomy" id="42100"/>
    <lineage>
        <taxon>Eukaryota</taxon>
        <taxon>Metazoa</taxon>
        <taxon>Chordata</taxon>
        <taxon>Craniata</taxon>
        <taxon>Vertebrata</taxon>
        <taxon>Euteleostomi</taxon>
        <taxon>Mammalia</taxon>
        <taxon>Eutheria</taxon>
        <taxon>Laurasiatheria</taxon>
        <taxon>Artiodactyla</taxon>
        <taxon>Whippomorpha</taxon>
        <taxon>Cetacea</taxon>
        <taxon>Odontoceti</taxon>
        <taxon>Phocoenidae</taxon>
        <taxon>Phocoena</taxon>
    </lineage>
</organism>
<evidence type="ECO:0000259" key="2">
    <source>
        <dbReference type="Pfam" id="PF00149"/>
    </source>
</evidence>
<dbReference type="SUPFAM" id="SSF56300">
    <property type="entry name" value="Metallo-dependent phosphatases"/>
    <property type="match status" value="1"/>
</dbReference>
<dbReference type="InterPro" id="IPR025733">
    <property type="entry name" value="PAPs_C"/>
</dbReference>
<evidence type="ECO:0000313" key="5">
    <source>
        <dbReference type="Proteomes" id="UP000694554"/>
    </source>
</evidence>
<dbReference type="PANTHER" id="PTHR45867:SF3">
    <property type="entry name" value="ACID PHOSPHATASE TYPE 7"/>
    <property type="match status" value="1"/>
</dbReference>
<evidence type="ECO:0000256" key="1">
    <source>
        <dbReference type="ARBA" id="ARBA00023180"/>
    </source>
</evidence>
<accession>A0A8C9EDI3</accession>
<reference evidence="4" key="3">
    <citation type="submission" date="2025-09" db="UniProtKB">
        <authorList>
            <consortium name="Ensembl"/>
        </authorList>
    </citation>
    <scope>IDENTIFICATION</scope>
</reference>
<dbReference type="AlphaFoldDB" id="A0A8C9EDI3"/>
<dbReference type="InterPro" id="IPR041792">
    <property type="entry name" value="MPP_PAP"/>
</dbReference>
<dbReference type="GeneTree" id="ENSGT00390000015485"/>
<proteinExistence type="predicted"/>
<reference evidence="4" key="1">
    <citation type="submission" date="2019-08" db="EMBL/GenBank/DDBJ databases">
        <title>Phocoena sinus (Vaquita) genome, mPhoSin1, primary haplotype.</title>
        <authorList>
            <person name="Morin P."/>
            <person name="Mountcastle J."/>
            <person name="Fungtammasan C."/>
            <person name="Rhie A."/>
            <person name="Rojas-Bracho L."/>
            <person name="Smith C.R."/>
            <person name="Taylor B.L."/>
            <person name="Gulland F.M.D."/>
            <person name="Musser W."/>
            <person name="Houck M."/>
            <person name="Haase B."/>
            <person name="Paez S."/>
            <person name="Howe K."/>
            <person name="Torrance J."/>
            <person name="Formenti G."/>
            <person name="Phillippy A."/>
            <person name="Ryder O."/>
            <person name="Jarvis E.D."/>
            <person name="Fedrigo O."/>
        </authorList>
    </citation>
    <scope>NUCLEOTIDE SEQUENCE [LARGE SCALE GENOMIC DNA]</scope>
</reference>
<dbReference type="Proteomes" id="UP000694554">
    <property type="component" value="Chromosome 19"/>
</dbReference>
<gene>
    <name evidence="4" type="primary">ACP7</name>
</gene>
<dbReference type="InterPro" id="IPR029052">
    <property type="entry name" value="Metallo-depent_PP-like"/>
</dbReference>
<dbReference type="InterPro" id="IPR004843">
    <property type="entry name" value="Calcineurin-like_PHP"/>
</dbReference>
<feature type="domain" description="Calcineurin-like phosphoesterase" evidence="2">
    <location>
        <begin position="161"/>
        <end position="306"/>
    </location>
</feature>
<dbReference type="Pfam" id="PF00149">
    <property type="entry name" value="Metallophos"/>
    <property type="match status" value="1"/>
</dbReference>
<dbReference type="Ensembl" id="ENSPSNT00000034063.1">
    <property type="protein sequence ID" value="ENSPSNP00000030360.1"/>
    <property type="gene ID" value="ENSPSNG00000021928.1"/>
</dbReference>
<keyword evidence="5" id="KW-1185">Reference proteome</keyword>
<reference evidence="4" key="2">
    <citation type="submission" date="2025-08" db="UniProtKB">
        <authorList>
            <consortium name="Ensembl"/>
        </authorList>
    </citation>
    <scope>IDENTIFICATION</scope>
</reference>
<keyword evidence="1" id="KW-0325">Glycoprotein</keyword>
<dbReference type="GO" id="GO:0016787">
    <property type="term" value="F:hydrolase activity"/>
    <property type="evidence" value="ECO:0007669"/>
    <property type="project" value="InterPro"/>
</dbReference>
<sequence length="426" mass="48456">MGCWVRGKEDGAAPGGTEFLGVQGSPKAPSAAPEQVHLSYPGKWGCCRPHSLWCSHKAPSWSLIFRWRCKEVVGSWTQGTFSPFMDGGILWRKLYIHRPNHTAGAAAQVYRCGSTQGWSRRFLFRALKNGPHWSPCLAVFGDIGTDNPRALPRLCSDTQQAGDFTYNVDQDNTHVRDKFMNLIEPVAASLPYVTCPGNHEDHYNFSNYKACFIMPGDSEGLWYSWDLGLVHIVSFSTEVYFFLHYATSSPAWIIAMGHRPTYCSSADWDDCTWRESKVRRGLLGKFYELEDLFYKYGADLQLWAHERSYEHPWPIYNYHVRPGVGLFCSPVGTPPAPALGLNDSLRQGCEERLTPLTLFPRPWSAVLIKEYGHTRLHNLNETRVHIQQVSDDQIVDDVWVMRPLLGRMMYLWGWRQLSSGTLGLVT</sequence>
<evidence type="ECO:0000259" key="3">
    <source>
        <dbReference type="Pfam" id="PF14008"/>
    </source>
</evidence>
<feature type="domain" description="Purple acid phosphatase C-terminal" evidence="3">
    <location>
        <begin position="348"/>
        <end position="396"/>
    </location>
</feature>
<dbReference type="Gene3D" id="3.60.21.10">
    <property type="match status" value="1"/>
</dbReference>
<evidence type="ECO:0000313" key="4">
    <source>
        <dbReference type="Ensembl" id="ENSPSNP00000030360.1"/>
    </source>
</evidence>
<name>A0A8C9EDI3_PHOSS</name>
<dbReference type="Pfam" id="PF14008">
    <property type="entry name" value="Metallophos_C"/>
    <property type="match status" value="1"/>
</dbReference>
<protein>
    <submittedName>
        <fullName evidence="4">Acid phosphatase 7, tartrate resistant (putative)</fullName>
    </submittedName>
</protein>